<name>G2MRL1_9THEO</name>
<evidence type="ECO:0000313" key="1">
    <source>
        <dbReference type="EMBL" id="AEM79742.1"/>
    </source>
</evidence>
<keyword evidence="2" id="KW-1185">Reference proteome</keyword>
<sequence length="275" mass="32034">MKKIIALVIITALIAAGYQVYKDDSKRMALEEKVKGVLYSIGDSGTTIIHKGPSPYFQYERKDLSPLLEDFKNRYFKDGVQFVLLDNSCLKIVLENLKVYDYKENAPYGKPGDLRVYANPKIQLLNSNIIPKEAEKYILKTRTYYLIDLKLLNDKLIIPQEEMERYFIIEGKLNYPLINTVLFNTLLLDEALKYASINDNSIKFLYANDINYDKSSIENEPNNRGKITVTVFVNNKLPNKVIYIKSVFQYKDGKFYEIKRESNVKEYVEWAKKNL</sequence>
<dbReference type="STRING" id="697303.Thewi_2407"/>
<reference evidence="1 2" key="1">
    <citation type="submission" date="2011-08" db="EMBL/GenBank/DDBJ databases">
        <title>Complete sequence of Thermoanaerobacter wiegelii Rt8.B1.</title>
        <authorList>
            <consortium name="US DOE Joint Genome Institute"/>
            <person name="Lucas S."/>
            <person name="Han J."/>
            <person name="Lapidus A."/>
            <person name="Cheng J.-F."/>
            <person name="Goodwin L."/>
            <person name="Pitluck S."/>
            <person name="Peters L."/>
            <person name="Mikhailova N."/>
            <person name="Zeytun A."/>
            <person name="Daligault H."/>
            <person name="Detter J.C."/>
            <person name="Han C."/>
            <person name="Tapia R."/>
            <person name="Land M."/>
            <person name="Hauser L."/>
            <person name="Kyrpides N."/>
            <person name="Ivanova N."/>
            <person name="Pagani I."/>
            <person name="Hemme C."/>
            <person name="Woyke T."/>
        </authorList>
    </citation>
    <scope>NUCLEOTIDE SEQUENCE [LARGE SCALE GENOMIC DNA]</scope>
    <source>
        <strain evidence="1 2">Rt8.B1</strain>
    </source>
</reference>
<proteinExistence type="predicted"/>
<accession>G2MRL1</accession>
<dbReference type="RefSeq" id="WP_014063560.1">
    <property type="nucleotide sequence ID" value="NC_015958.1"/>
</dbReference>
<dbReference type="EMBL" id="CP002991">
    <property type="protein sequence ID" value="AEM79742.1"/>
    <property type="molecule type" value="Genomic_DNA"/>
</dbReference>
<evidence type="ECO:0000313" key="2">
    <source>
        <dbReference type="Proteomes" id="UP000008276"/>
    </source>
</evidence>
<organism evidence="1 2">
    <name type="scientific">Thermoanaerobacter wiegelii Rt8.B1</name>
    <dbReference type="NCBI Taxonomy" id="697303"/>
    <lineage>
        <taxon>Bacteria</taxon>
        <taxon>Bacillati</taxon>
        <taxon>Bacillota</taxon>
        <taxon>Clostridia</taxon>
        <taxon>Thermoanaerobacterales</taxon>
        <taxon>Thermoanaerobacteraceae</taxon>
        <taxon>Thermoanaerobacter</taxon>
    </lineage>
</organism>
<dbReference type="AlphaFoldDB" id="G2MRL1"/>
<dbReference type="HOGENOM" id="CLU_1011691_0_0_9"/>
<dbReference type="Proteomes" id="UP000008276">
    <property type="component" value="Chromosome"/>
</dbReference>
<gene>
    <name evidence="1" type="ORF">Thewi_2407</name>
</gene>
<dbReference type="KEGG" id="twi:Thewi_2407"/>
<protein>
    <submittedName>
        <fullName evidence="1">Uncharacterized protein</fullName>
    </submittedName>
</protein>